<name>A0A317W145_9EURO</name>
<dbReference type="STRING" id="1448321.A0A317W145"/>
<comment type="subcellular location">
    <subcellularLocation>
        <location evidence="9">Membrane</location>
        <topology evidence="9">Multi-pass membrane protein</topology>
    </subcellularLocation>
    <subcellularLocation>
        <location evidence="1">Mitochondrion inner membrane</location>
        <topology evidence="1">Multi-pass membrane protein</topology>
    </subcellularLocation>
</comment>
<dbReference type="InterPro" id="IPR001708">
    <property type="entry name" value="YidC/ALB3/OXA1/COX18"/>
</dbReference>
<evidence type="ECO:0000313" key="14">
    <source>
        <dbReference type="Proteomes" id="UP000247233"/>
    </source>
</evidence>
<dbReference type="OrthoDB" id="2148490at2759"/>
<evidence type="ECO:0000256" key="2">
    <source>
        <dbReference type="ARBA" id="ARBA00009877"/>
    </source>
</evidence>
<dbReference type="CDD" id="cd20069">
    <property type="entry name" value="5TM_Oxa1-like"/>
    <property type="match status" value="1"/>
</dbReference>
<feature type="transmembrane region" description="Helical" evidence="11">
    <location>
        <begin position="294"/>
        <end position="313"/>
    </location>
</feature>
<keyword evidence="3 9" id="KW-0812">Transmembrane</keyword>
<keyword evidence="4" id="KW-0999">Mitochondrion inner membrane</keyword>
<proteinExistence type="inferred from homology"/>
<dbReference type="GeneID" id="37062580"/>
<sequence>MLGGSALTGRGVLPAVARQRFSALSRSTRSMSSFRPQVSRTAGRSGLLNQTLTGARSWRPAPAVLGVSAARFNSTGVTPETTASWANTQPEDLGVLSFLDISSIPEKIGYLKEVGLDFGWGPSAVIEFFVEHFHIWGGLPWWGSIVATGILLRIALVKPMMGAVDTSTRMNNIKPLMDPLRAKMTLYQSQGKLNELAVVREEMTQLQKTHGVNPWKSFVPMLQIPFGFGCYRVVKAMAVLPVPGLAAESVGWITDLTVADPFFILPLLTSYFMFLSFKRGGEQGNNPMNSKTTFGSAVLYGLPAISFAFMAFFPSALQLYFVSTGLFGLLQAYLVHSPAFRSWAKIAQNQPIEVDASKQAEAIRMLTDQMEAERARLQEQQTTQSRLQLSLIDRFLNNAKTAKTNLVKETTEKINEIRGAGPAKNADGSFAEPPRLSEKDRKLADDYEKRRREEEEWKREERNHSRRRAHQQAMEQQREKARSAFKPPRKE</sequence>
<dbReference type="InterPro" id="IPR028055">
    <property type="entry name" value="YidC/Oxa/ALB_C"/>
</dbReference>
<keyword evidence="7" id="KW-0496">Mitochondrion</keyword>
<dbReference type="PANTHER" id="PTHR12428:SF66">
    <property type="entry name" value="MITOCHONDRIAL INNER MEMBRANE PROTEIN OXA1L"/>
    <property type="match status" value="1"/>
</dbReference>
<evidence type="ECO:0000256" key="9">
    <source>
        <dbReference type="RuleBase" id="RU003945"/>
    </source>
</evidence>
<dbReference type="NCBIfam" id="TIGR03592">
    <property type="entry name" value="yidC_oxa1_cterm"/>
    <property type="match status" value="1"/>
</dbReference>
<dbReference type="RefSeq" id="XP_025398632.1">
    <property type="nucleotide sequence ID" value="XM_025540343.1"/>
</dbReference>
<accession>A0A317W145</accession>
<keyword evidence="5" id="KW-0809">Transit peptide</keyword>
<dbReference type="GO" id="GO:0005743">
    <property type="term" value="C:mitochondrial inner membrane"/>
    <property type="evidence" value="ECO:0007669"/>
    <property type="project" value="UniProtKB-SubCell"/>
</dbReference>
<evidence type="ECO:0000313" key="13">
    <source>
        <dbReference type="EMBL" id="PWY79609.1"/>
    </source>
</evidence>
<evidence type="ECO:0000259" key="12">
    <source>
        <dbReference type="Pfam" id="PF02096"/>
    </source>
</evidence>
<evidence type="ECO:0000256" key="7">
    <source>
        <dbReference type="ARBA" id="ARBA00023128"/>
    </source>
</evidence>
<feature type="compositionally biased region" description="Basic and acidic residues" evidence="10">
    <location>
        <begin position="476"/>
        <end position="491"/>
    </location>
</feature>
<evidence type="ECO:0000256" key="4">
    <source>
        <dbReference type="ARBA" id="ARBA00022792"/>
    </source>
</evidence>
<evidence type="ECO:0000256" key="1">
    <source>
        <dbReference type="ARBA" id="ARBA00004448"/>
    </source>
</evidence>
<evidence type="ECO:0000256" key="6">
    <source>
        <dbReference type="ARBA" id="ARBA00022989"/>
    </source>
</evidence>
<dbReference type="EMBL" id="MSFL01000015">
    <property type="protein sequence ID" value="PWY79609.1"/>
    <property type="molecule type" value="Genomic_DNA"/>
</dbReference>
<evidence type="ECO:0000256" key="3">
    <source>
        <dbReference type="ARBA" id="ARBA00022692"/>
    </source>
</evidence>
<dbReference type="GO" id="GO:0032977">
    <property type="term" value="F:membrane insertase activity"/>
    <property type="evidence" value="ECO:0007669"/>
    <property type="project" value="InterPro"/>
</dbReference>
<gene>
    <name evidence="13" type="ORF">BO70DRAFT_316248</name>
</gene>
<dbReference type="VEuPathDB" id="FungiDB:BO70DRAFT_316248"/>
<evidence type="ECO:0000256" key="10">
    <source>
        <dbReference type="SAM" id="MobiDB-lite"/>
    </source>
</evidence>
<evidence type="ECO:0000256" key="11">
    <source>
        <dbReference type="SAM" id="Phobius"/>
    </source>
</evidence>
<keyword evidence="6 11" id="KW-1133">Transmembrane helix</keyword>
<dbReference type="PANTHER" id="PTHR12428">
    <property type="entry name" value="OXA1"/>
    <property type="match status" value="1"/>
</dbReference>
<feature type="transmembrane region" description="Helical" evidence="11">
    <location>
        <begin position="250"/>
        <end position="274"/>
    </location>
</feature>
<keyword evidence="14" id="KW-1185">Reference proteome</keyword>
<dbReference type="AlphaFoldDB" id="A0A317W145"/>
<keyword evidence="8 11" id="KW-0472">Membrane</keyword>
<dbReference type="GO" id="GO:0032979">
    <property type="term" value="P:protein insertion into mitochondrial inner membrane from matrix"/>
    <property type="evidence" value="ECO:0007669"/>
    <property type="project" value="TreeGrafter"/>
</dbReference>
<organism evidence="13 14">
    <name type="scientific">Aspergillus heteromorphus CBS 117.55</name>
    <dbReference type="NCBI Taxonomy" id="1448321"/>
    <lineage>
        <taxon>Eukaryota</taxon>
        <taxon>Fungi</taxon>
        <taxon>Dikarya</taxon>
        <taxon>Ascomycota</taxon>
        <taxon>Pezizomycotina</taxon>
        <taxon>Eurotiomycetes</taxon>
        <taxon>Eurotiomycetidae</taxon>
        <taxon>Eurotiales</taxon>
        <taxon>Aspergillaceae</taxon>
        <taxon>Aspergillus</taxon>
        <taxon>Aspergillus subgen. Circumdati</taxon>
    </lineage>
</organism>
<evidence type="ECO:0000256" key="5">
    <source>
        <dbReference type="ARBA" id="ARBA00022946"/>
    </source>
</evidence>
<evidence type="ECO:0000256" key="8">
    <source>
        <dbReference type="ARBA" id="ARBA00023136"/>
    </source>
</evidence>
<comment type="similarity">
    <text evidence="2 9">Belongs to the OXA1/ALB3/YidC family.</text>
</comment>
<feature type="region of interest" description="Disordered" evidence="10">
    <location>
        <begin position="417"/>
        <end position="491"/>
    </location>
</feature>
<dbReference type="Proteomes" id="UP000247233">
    <property type="component" value="Unassembled WGS sequence"/>
</dbReference>
<dbReference type="Pfam" id="PF02096">
    <property type="entry name" value="60KD_IMP"/>
    <property type="match status" value="1"/>
</dbReference>
<comment type="caution">
    <text evidence="13">The sequence shown here is derived from an EMBL/GenBank/DDBJ whole genome shotgun (WGS) entry which is preliminary data.</text>
</comment>
<feature type="domain" description="Membrane insertase YidC/Oxa/ALB C-terminal" evidence="12">
    <location>
        <begin position="141"/>
        <end position="336"/>
    </location>
</feature>
<feature type="compositionally biased region" description="Basic and acidic residues" evidence="10">
    <location>
        <begin position="435"/>
        <end position="463"/>
    </location>
</feature>
<reference evidence="13 14" key="1">
    <citation type="submission" date="2016-12" db="EMBL/GenBank/DDBJ databases">
        <title>The genomes of Aspergillus section Nigri reveals drivers in fungal speciation.</title>
        <authorList>
            <consortium name="DOE Joint Genome Institute"/>
            <person name="Vesth T.C."/>
            <person name="Nybo J."/>
            <person name="Theobald S."/>
            <person name="Brandl J."/>
            <person name="Frisvad J.C."/>
            <person name="Nielsen K.F."/>
            <person name="Lyhne E.K."/>
            <person name="Kogle M.E."/>
            <person name="Kuo A."/>
            <person name="Riley R."/>
            <person name="Clum A."/>
            <person name="Nolan M."/>
            <person name="Lipzen A."/>
            <person name="Salamov A."/>
            <person name="Henrissat B."/>
            <person name="Wiebenga A."/>
            <person name="De Vries R.P."/>
            <person name="Grigoriev I.V."/>
            <person name="Mortensen U.H."/>
            <person name="Andersen M.R."/>
            <person name="Baker S.E."/>
        </authorList>
    </citation>
    <scope>NUCLEOTIDE SEQUENCE [LARGE SCALE GENOMIC DNA]</scope>
    <source>
        <strain evidence="13 14">CBS 117.55</strain>
    </source>
</reference>
<protein>
    <recommendedName>
        <fullName evidence="12">Membrane insertase YidC/Oxa/ALB C-terminal domain-containing protein</fullName>
    </recommendedName>
</protein>